<dbReference type="Pfam" id="PF00724">
    <property type="entry name" value="Oxidored_FMN"/>
    <property type="match status" value="1"/>
</dbReference>
<organism evidence="2 3">
    <name type="scientific">Lentzea indica</name>
    <dbReference type="NCBI Taxonomy" id="2604800"/>
    <lineage>
        <taxon>Bacteria</taxon>
        <taxon>Bacillati</taxon>
        <taxon>Actinomycetota</taxon>
        <taxon>Actinomycetes</taxon>
        <taxon>Pseudonocardiales</taxon>
        <taxon>Pseudonocardiaceae</taxon>
        <taxon>Lentzea</taxon>
    </lineage>
</organism>
<dbReference type="EMBL" id="VSRL01000142">
    <property type="protein sequence ID" value="NKE60873.1"/>
    <property type="molecule type" value="Genomic_DNA"/>
</dbReference>
<evidence type="ECO:0000259" key="1">
    <source>
        <dbReference type="Pfam" id="PF00724"/>
    </source>
</evidence>
<accession>A0ABX1FPE6</accession>
<dbReference type="Proteomes" id="UP001515943">
    <property type="component" value="Unassembled WGS sequence"/>
</dbReference>
<keyword evidence="3" id="KW-1185">Reference proteome</keyword>
<dbReference type="PANTHER" id="PTHR22893:SF55">
    <property type="entry name" value="OXIDOREDUCTASE-RELATED"/>
    <property type="match status" value="1"/>
</dbReference>
<feature type="domain" description="NADH:flavin oxidoreductase/NADH oxidase N-terminal" evidence="1">
    <location>
        <begin position="5"/>
        <end position="347"/>
    </location>
</feature>
<dbReference type="RefSeq" id="WP_167977530.1">
    <property type="nucleotide sequence ID" value="NZ_VSRL01000142.1"/>
</dbReference>
<proteinExistence type="predicted"/>
<dbReference type="Gene3D" id="3.20.20.70">
    <property type="entry name" value="Aldolase class I"/>
    <property type="match status" value="1"/>
</dbReference>
<dbReference type="InterPro" id="IPR001155">
    <property type="entry name" value="OxRdtase_FMN_N"/>
</dbReference>
<dbReference type="CDD" id="cd04747">
    <property type="entry name" value="OYE_like_5_FMN"/>
    <property type="match status" value="1"/>
</dbReference>
<sequence length="361" mass="38130">MSSALFTSIGVGDLTLPNRVVMAPMTRSFSPGGVPGANVAEYYARRAAGGTGLIITEGTVVGHSMNVVPDGIPHFYGETALEGWARVAHAVHAEGGLIFPQLWHLGAYDGPDVAPRNGVPAASPSGLGLSGAEAGAPLTSAQIDEVIDSFARAAADARRIGFDGIELHGAHGFLIDQFLWENTNRRDDSYGDRTRFAAEVVAACRSAVGGDFPISLRLSQWKMGQYTAKIASSPEQLEAVLTPLVAAGVDVFHLSTRRFWLPEFDGSDLTLAGWTRKITGRPVIAVGSAGITPSDFESAFAGQGAEVEGIDRLHAALERGEFDLIALGRALVSEPEWAAKVRDGRTAELRPFSPADLAVLQ</sequence>
<dbReference type="SUPFAM" id="SSF51395">
    <property type="entry name" value="FMN-linked oxidoreductases"/>
    <property type="match status" value="1"/>
</dbReference>
<evidence type="ECO:0000313" key="3">
    <source>
        <dbReference type="Proteomes" id="UP001515943"/>
    </source>
</evidence>
<gene>
    <name evidence="2" type="ORF">FXN61_30460</name>
</gene>
<protein>
    <submittedName>
        <fullName evidence="2">NADH:flavin oxidoreductase</fullName>
    </submittedName>
</protein>
<dbReference type="InterPro" id="IPR013785">
    <property type="entry name" value="Aldolase_TIM"/>
</dbReference>
<evidence type="ECO:0000313" key="2">
    <source>
        <dbReference type="EMBL" id="NKE60873.1"/>
    </source>
</evidence>
<reference evidence="2 3" key="1">
    <citation type="submission" date="2019-08" db="EMBL/GenBank/DDBJ databases">
        <title>Lentzea from Indian Himalayas.</title>
        <authorList>
            <person name="Mandal S."/>
            <person name="Mallick Gupta A."/>
            <person name="Maiti P.K."/>
            <person name="Sarkar J."/>
            <person name="Mandal S."/>
        </authorList>
    </citation>
    <scope>NUCLEOTIDE SEQUENCE [LARGE SCALE GENOMIC DNA]</scope>
    <source>
        <strain evidence="2 3">PSKA42</strain>
    </source>
</reference>
<dbReference type="PANTHER" id="PTHR22893">
    <property type="entry name" value="NADH OXIDOREDUCTASE-RELATED"/>
    <property type="match status" value="1"/>
</dbReference>
<comment type="caution">
    <text evidence="2">The sequence shown here is derived from an EMBL/GenBank/DDBJ whole genome shotgun (WGS) entry which is preliminary data.</text>
</comment>
<dbReference type="InterPro" id="IPR045247">
    <property type="entry name" value="Oye-like"/>
</dbReference>
<name>A0ABX1FPE6_9PSEU</name>